<dbReference type="PANTHER" id="PTHR34294:SF1">
    <property type="entry name" value="TRANSCRIPTIONAL REGULATOR LSRR"/>
    <property type="match status" value="1"/>
</dbReference>
<keyword evidence="3" id="KW-0238">DNA-binding</keyword>
<evidence type="ECO:0000313" key="6">
    <source>
        <dbReference type="EMBL" id="QOR72627.1"/>
    </source>
</evidence>
<dbReference type="InterPro" id="IPR036388">
    <property type="entry name" value="WH-like_DNA-bd_sf"/>
</dbReference>
<protein>
    <submittedName>
        <fullName evidence="6">Cro/Cl family transcriptional regulator</fullName>
    </submittedName>
</protein>
<evidence type="ECO:0000259" key="5">
    <source>
        <dbReference type="Pfam" id="PF04198"/>
    </source>
</evidence>
<dbReference type="Pfam" id="PF04198">
    <property type="entry name" value="Sugar-bind"/>
    <property type="match status" value="1"/>
</dbReference>
<organism evidence="6 7">
    <name type="scientific">Ruania alkalisoli</name>
    <dbReference type="NCBI Taxonomy" id="2779775"/>
    <lineage>
        <taxon>Bacteria</taxon>
        <taxon>Bacillati</taxon>
        <taxon>Actinomycetota</taxon>
        <taxon>Actinomycetes</taxon>
        <taxon>Micrococcales</taxon>
        <taxon>Ruaniaceae</taxon>
        <taxon>Ruania</taxon>
    </lineage>
</organism>
<feature type="domain" description="Sugar-binding" evidence="5">
    <location>
        <begin position="63"/>
        <end position="306"/>
    </location>
</feature>
<dbReference type="EMBL" id="CP063169">
    <property type="protein sequence ID" value="QOR72627.1"/>
    <property type="molecule type" value="Genomic_DNA"/>
</dbReference>
<sequence>MDEDELALMRDVCIDFHLEGKSKVEIAKERDLSRFQVARLLSTARERGIVRISIALPEESDSDLGARVSADLGVRVIISPSHSDPSQRRDLLARTVADTIRDRVRDGMTVGMSWSRTIERATMHLDHLEPCEIVQLVGAMPVADSGDSVEMIQRLKSLRGVRTWPIWAPLVVRDAATAAGLREQPQIAEALTRADALNLAVVAIGGWSRQASTVYPNITQADREEAEAIGAVGECSGRLFDAAGHDVHTALDERVVAVRLDQLRRTPEVVACGFGAGVAPAVRAAALGNIASTFVLDAECARALMEQQD</sequence>
<dbReference type="GO" id="GO:0030246">
    <property type="term" value="F:carbohydrate binding"/>
    <property type="evidence" value="ECO:0007669"/>
    <property type="project" value="InterPro"/>
</dbReference>
<evidence type="ECO:0000256" key="2">
    <source>
        <dbReference type="ARBA" id="ARBA00023015"/>
    </source>
</evidence>
<evidence type="ECO:0000256" key="4">
    <source>
        <dbReference type="ARBA" id="ARBA00023163"/>
    </source>
</evidence>
<dbReference type="Proteomes" id="UP000593758">
    <property type="component" value="Chromosome"/>
</dbReference>
<reference evidence="6 7" key="1">
    <citation type="submission" date="2020-10" db="EMBL/GenBank/DDBJ databases">
        <title>Haloactinobacterium sp. RN3S43, a bacterium isolated from saline soil.</title>
        <authorList>
            <person name="Sun J.-Q."/>
        </authorList>
    </citation>
    <scope>NUCLEOTIDE SEQUENCE [LARGE SCALE GENOMIC DNA]</scope>
    <source>
        <strain evidence="6 7">RN3S43</strain>
    </source>
</reference>
<gene>
    <name evidence="6" type="ORF">IM660_06505</name>
</gene>
<evidence type="ECO:0000256" key="3">
    <source>
        <dbReference type="ARBA" id="ARBA00023125"/>
    </source>
</evidence>
<dbReference type="InterPro" id="IPR007324">
    <property type="entry name" value="Sugar-bd_dom_put"/>
</dbReference>
<name>A0A7M1T046_9MICO</name>
<keyword evidence="4" id="KW-0804">Transcription</keyword>
<proteinExistence type="inferred from homology"/>
<dbReference type="Gene3D" id="3.40.50.1360">
    <property type="match status" value="1"/>
</dbReference>
<dbReference type="KEGG" id="halt:IM660_06505"/>
<dbReference type="PANTHER" id="PTHR34294">
    <property type="entry name" value="TRANSCRIPTIONAL REGULATOR-RELATED"/>
    <property type="match status" value="1"/>
</dbReference>
<dbReference type="SUPFAM" id="SSF100950">
    <property type="entry name" value="NagB/RpiA/CoA transferase-like"/>
    <property type="match status" value="1"/>
</dbReference>
<keyword evidence="2" id="KW-0805">Transcription regulation</keyword>
<dbReference type="AlphaFoldDB" id="A0A7M1T046"/>
<dbReference type="InterPro" id="IPR051054">
    <property type="entry name" value="SorC_transcr_regulators"/>
</dbReference>
<dbReference type="GO" id="GO:0003677">
    <property type="term" value="F:DNA binding"/>
    <property type="evidence" value="ECO:0007669"/>
    <property type="project" value="UniProtKB-KW"/>
</dbReference>
<evidence type="ECO:0000313" key="7">
    <source>
        <dbReference type="Proteomes" id="UP000593758"/>
    </source>
</evidence>
<accession>A0A7M1T046</accession>
<dbReference type="InterPro" id="IPR037171">
    <property type="entry name" value="NagB/RpiA_transferase-like"/>
</dbReference>
<keyword evidence="7" id="KW-1185">Reference proteome</keyword>
<dbReference type="Gene3D" id="1.10.10.10">
    <property type="entry name" value="Winged helix-like DNA-binding domain superfamily/Winged helix DNA-binding domain"/>
    <property type="match status" value="1"/>
</dbReference>
<comment type="similarity">
    <text evidence="1">Belongs to the SorC transcriptional regulatory family.</text>
</comment>
<evidence type="ECO:0000256" key="1">
    <source>
        <dbReference type="ARBA" id="ARBA00010466"/>
    </source>
</evidence>